<evidence type="ECO:0000259" key="8">
    <source>
        <dbReference type="Pfam" id="PF25766"/>
    </source>
</evidence>
<evidence type="ECO:0000313" key="10">
    <source>
        <dbReference type="Proteomes" id="UP000261540"/>
    </source>
</evidence>
<feature type="region of interest" description="Disordered" evidence="5">
    <location>
        <begin position="140"/>
        <end position="219"/>
    </location>
</feature>
<dbReference type="InterPro" id="IPR013929">
    <property type="entry name" value="RPAP1_C"/>
</dbReference>
<feature type="compositionally biased region" description="Basic and acidic residues" evidence="5">
    <location>
        <begin position="489"/>
        <end position="505"/>
    </location>
</feature>
<evidence type="ECO:0000256" key="1">
    <source>
        <dbReference type="ARBA" id="ARBA00004123"/>
    </source>
</evidence>
<name>A0A3B3QKV6_9TELE</name>
<reference evidence="9" key="2">
    <citation type="submission" date="2025-09" db="UniProtKB">
        <authorList>
            <consortium name="Ensembl"/>
        </authorList>
    </citation>
    <scope>IDENTIFICATION</scope>
</reference>
<dbReference type="Proteomes" id="UP000261540">
    <property type="component" value="Unplaced"/>
</dbReference>
<evidence type="ECO:0000313" key="9">
    <source>
        <dbReference type="Ensembl" id="ENSPKIP00000006484.1"/>
    </source>
</evidence>
<dbReference type="Pfam" id="PF08621">
    <property type="entry name" value="RPAP1_N"/>
    <property type="match status" value="1"/>
</dbReference>
<dbReference type="PANTHER" id="PTHR21483">
    <property type="entry name" value="RNA POLYMERASE II-ASSOCIATED PROTEIN 1"/>
    <property type="match status" value="1"/>
</dbReference>
<accession>A0A3B3QKV6</accession>
<proteinExistence type="inferred from homology"/>
<dbReference type="InterPro" id="IPR013930">
    <property type="entry name" value="RPAP1_N"/>
</dbReference>
<sequence length="1377" mass="151185">MLRRPKSGDSEADLLRDQEQFLASGVPPAVTVVRRADKRRGEPGIGDGESPDTDEIRDVVTIADLPDEIPSLTPTPSKKSRFKANRVRFVDADPEAELDRCDTHVTAVLSKIVGKGPGPGTRGKKSIFAQKIAAQKAKERSLTSYGNSEAHCPSLGAQGSDNLPGVSMMTESPHLGSEVHGGKEMSRLVSGQGLSQQDGSSEAQKIHEENQAKLRSLPQSEVLEMQKTLLTQLDPRLVDFVRSQKSQGPSKVTSAPAQSEQPGDKTASETLDPLEEDMEHDGPDSLPPPPITVQDLPFQPKKEWLHMNKLEPEKLEWMRDQPAPRKRSTRKAMQARFDFDGALIPPTEDLPTHLGLHHHGDEPELAGYSLQELFLLCRSQVVQQRSLALTTLAHIIAKARAGDFACSVRGSVLSTLLDAGLVFLLRFALDDSVEGVMAAAVHALRSLLVSPEDEESLDSTFSWYLGMSAFPLLPFSQEEEDEEDVDLEDTPKETAKKKEEEKPDHDVAQADIVKGLLKMKLLPRLRYILEVVRPPPRTVLHVLEILIRIARHSPASATQVLECPRLMETVMSHFLPCSWTPHDPPTCLHGLPVPAAMKLLRVLAGAGRHACARLLNNLGGRERLSRFVAVEPCELPLAPGEALRIATEALRLWAVATGYGQACDLYRDLYPILVKALQSVPRAWPPTDPLWPLELQRAQALVTLLTHVTHTAGCHQELQAALASSEESECPPPPVVDWSHVTGLQRPLLASLKGCIKTLGDPSQRESSVSLLASLLLYLGTYYSQLHLQNSFRPVECLQELEALASDVLLPLLSHQAVRGLIDRLRSCSALCNPLSCCPSTEAVASLPRFGSSGGRPALSLASSSSPLPFFTALCYLLEAVTRIHKGIVHKFSSLLLSDLMSGYLRACCEASPTLTPSSAWLLRHEHHLLYLLLKLAHRLMPASPEVAKQASLYHQAALSLLPRLLPGSEHMAHDLFSSIIFNSDFMPEGRCGGPEAADLSDLQLKEGCCPSQPPLGPLLRDACAHLPSLRGCYLTHLAYMEPAVLRSRDLHLGRTPYVYSCFLSEASGPALPADWPFLPLVSLYERVGVPGGGDVRVESLPPASLESVTHCLQWLLLLESWRESSLAAVLPAAKLARLSCLFLCSSDLFLERPVQRLTWALLRTLCHPRRVAALDLAVPPPGLASFHDLYSALLSQFEAVSFGDPLFGCFILLPLQRRFSATMRLAVFGEHVGLLRSLGVQLQQLPVPLEAFTSPPEDSLPLLQLYFRSLVTGALRRSWCPVLYVVALVHLNSFIFSQEPVSQEVEAARQSLLRKTYYLTDEVLKNHLLLFKLPSQQDELGFQMYDCLPPTRARRLESVLGMGKGEGAHQGCDSVP</sequence>
<evidence type="ECO:0000259" key="7">
    <source>
        <dbReference type="Pfam" id="PF08621"/>
    </source>
</evidence>
<dbReference type="GO" id="GO:0006366">
    <property type="term" value="P:transcription by RNA polymerase II"/>
    <property type="evidence" value="ECO:0007669"/>
    <property type="project" value="InterPro"/>
</dbReference>
<dbReference type="Pfam" id="PF08620">
    <property type="entry name" value="RPAP1_C"/>
    <property type="match status" value="1"/>
</dbReference>
<dbReference type="InterPro" id="IPR057989">
    <property type="entry name" value="TPR_RPAP1/MINIYO-like"/>
</dbReference>
<evidence type="ECO:0000256" key="2">
    <source>
        <dbReference type="ARBA" id="ARBA00009953"/>
    </source>
</evidence>
<keyword evidence="10" id="KW-1185">Reference proteome</keyword>
<feature type="compositionally biased region" description="Polar residues" evidence="5">
    <location>
        <begin position="243"/>
        <end position="261"/>
    </location>
</feature>
<keyword evidence="3" id="KW-0804">Transcription</keyword>
<protein>
    <submittedName>
        <fullName evidence="9">RNA polymerase II associated protein 1</fullName>
    </submittedName>
</protein>
<dbReference type="PANTHER" id="PTHR21483:SF18">
    <property type="entry name" value="RNA POLYMERASE II-ASSOCIATED PROTEIN 1"/>
    <property type="match status" value="1"/>
</dbReference>
<keyword evidence="4" id="KW-0539">Nucleus</keyword>
<dbReference type="InterPro" id="IPR039913">
    <property type="entry name" value="RPAP1/Rba50"/>
</dbReference>
<evidence type="ECO:0000256" key="4">
    <source>
        <dbReference type="ARBA" id="ARBA00023242"/>
    </source>
</evidence>
<feature type="region of interest" description="Disordered" evidence="5">
    <location>
        <begin position="243"/>
        <end position="269"/>
    </location>
</feature>
<dbReference type="SUPFAM" id="SSF48371">
    <property type="entry name" value="ARM repeat"/>
    <property type="match status" value="1"/>
</dbReference>
<feature type="region of interest" description="Disordered" evidence="5">
    <location>
        <begin position="481"/>
        <end position="505"/>
    </location>
</feature>
<evidence type="ECO:0000256" key="3">
    <source>
        <dbReference type="ARBA" id="ARBA00023163"/>
    </source>
</evidence>
<comment type="subcellular location">
    <subcellularLocation>
        <location evidence="1">Nucleus</location>
    </subcellularLocation>
</comment>
<feature type="region of interest" description="Disordered" evidence="5">
    <location>
        <begin position="33"/>
        <end position="56"/>
    </location>
</feature>
<reference evidence="9" key="1">
    <citation type="submission" date="2025-08" db="UniProtKB">
        <authorList>
            <consortium name="Ensembl"/>
        </authorList>
    </citation>
    <scope>IDENTIFICATION</scope>
</reference>
<dbReference type="Ensembl" id="ENSPKIT00000030511.1">
    <property type="protein sequence ID" value="ENSPKIP00000006484.1"/>
    <property type="gene ID" value="ENSPKIG00000022720.1"/>
</dbReference>
<organism evidence="9 10">
    <name type="scientific">Paramormyrops kingsleyae</name>
    <dbReference type="NCBI Taxonomy" id="1676925"/>
    <lineage>
        <taxon>Eukaryota</taxon>
        <taxon>Metazoa</taxon>
        <taxon>Chordata</taxon>
        <taxon>Craniata</taxon>
        <taxon>Vertebrata</taxon>
        <taxon>Euteleostomi</taxon>
        <taxon>Actinopterygii</taxon>
        <taxon>Neopterygii</taxon>
        <taxon>Teleostei</taxon>
        <taxon>Osteoglossocephala</taxon>
        <taxon>Osteoglossomorpha</taxon>
        <taxon>Osteoglossiformes</taxon>
        <taxon>Mormyridae</taxon>
        <taxon>Paramormyrops</taxon>
    </lineage>
</organism>
<feature type="compositionally biased region" description="Low complexity" evidence="5">
    <location>
        <begin position="190"/>
        <end position="201"/>
    </location>
</feature>
<comment type="similarity">
    <text evidence="2">Belongs to the RPAP1 family.</text>
</comment>
<evidence type="ECO:0000256" key="5">
    <source>
        <dbReference type="SAM" id="MobiDB-lite"/>
    </source>
</evidence>
<dbReference type="Pfam" id="PF25766">
    <property type="entry name" value="TPR_RPAP1"/>
    <property type="match status" value="1"/>
</dbReference>
<dbReference type="InterPro" id="IPR016024">
    <property type="entry name" value="ARM-type_fold"/>
</dbReference>
<feature type="domain" description="RPAP1 N-terminal" evidence="7">
    <location>
        <begin position="204"/>
        <end position="244"/>
    </location>
</feature>
<dbReference type="GeneTree" id="ENSGT00390000007594"/>
<feature type="domain" description="RPAP1/MINIYO-like TPR repeats" evidence="8">
    <location>
        <begin position="1077"/>
        <end position="1302"/>
    </location>
</feature>
<evidence type="ECO:0000259" key="6">
    <source>
        <dbReference type="Pfam" id="PF08620"/>
    </source>
</evidence>
<feature type="domain" description="RPAP1 C-terminal" evidence="6">
    <location>
        <begin position="334"/>
        <end position="399"/>
    </location>
</feature>